<keyword evidence="2" id="KW-0472">Membrane</keyword>
<evidence type="ECO:0000313" key="4">
    <source>
        <dbReference type="Proteomes" id="UP000186235"/>
    </source>
</evidence>
<feature type="region of interest" description="Disordered" evidence="1">
    <location>
        <begin position="95"/>
        <end position="132"/>
    </location>
</feature>
<keyword evidence="2" id="KW-0812">Transmembrane</keyword>
<gene>
    <name evidence="3" type="ORF">SAMN05518682_0619</name>
</gene>
<feature type="transmembrane region" description="Helical" evidence="2">
    <location>
        <begin position="72"/>
        <end position="91"/>
    </location>
</feature>
<keyword evidence="4" id="KW-1185">Reference proteome</keyword>
<dbReference type="Proteomes" id="UP000186235">
    <property type="component" value="Unassembled WGS sequence"/>
</dbReference>
<keyword evidence="2" id="KW-1133">Transmembrane helix</keyword>
<reference evidence="4" key="1">
    <citation type="submission" date="2017-01" db="EMBL/GenBank/DDBJ databases">
        <authorList>
            <person name="Varghese N."/>
            <person name="Submissions S."/>
        </authorList>
    </citation>
    <scope>NUCLEOTIDE SEQUENCE [LARGE SCALE GENOMIC DNA]</scope>
    <source>
        <strain evidence="4">3bp</strain>
    </source>
</reference>
<evidence type="ECO:0000313" key="3">
    <source>
        <dbReference type="EMBL" id="SIP93740.1"/>
    </source>
</evidence>
<feature type="compositionally biased region" description="Pro residues" evidence="1">
    <location>
        <begin position="106"/>
        <end position="120"/>
    </location>
</feature>
<feature type="transmembrane region" description="Helical" evidence="2">
    <location>
        <begin position="20"/>
        <end position="41"/>
    </location>
</feature>
<feature type="compositionally biased region" description="Low complexity" evidence="1">
    <location>
        <begin position="121"/>
        <end position="132"/>
    </location>
</feature>
<dbReference type="EMBL" id="FTMI01000001">
    <property type="protein sequence ID" value="SIP93740.1"/>
    <property type="molecule type" value="Genomic_DNA"/>
</dbReference>
<protein>
    <submittedName>
        <fullName evidence="3">Uncharacterized protein</fullName>
    </submittedName>
</protein>
<evidence type="ECO:0000256" key="2">
    <source>
        <dbReference type="SAM" id="Phobius"/>
    </source>
</evidence>
<organism evidence="3 4">
    <name type="scientific">Cellulosimicrobium aquatile</name>
    <dbReference type="NCBI Taxonomy" id="1612203"/>
    <lineage>
        <taxon>Bacteria</taxon>
        <taxon>Bacillati</taxon>
        <taxon>Actinomycetota</taxon>
        <taxon>Actinomycetes</taxon>
        <taxon>Micrococcales</taxon>
        <taxon>Promicromonosporaceae</taxon>
        <taxon>Cellulosimicrobium</taxon>
    </lineage>
</organism>
<sequence>MADVTAREQPAPRPVRPRGAAVVLVALVVLGVGLLLAALWVASRPTSFGWFAYAPVSGTTFVPVGAYPPGAAALLAGAGALLVGGAVGFVLGRRRAAPSQETSAPSPAPSDGPGPGPGPGSAPSDGGTAPTA</sequence>
<proteinExistence type="predicted"/>
<accession>A0A1N6NNV4</accession>
<evidence type="ECO:0000256" key="1">
    <source>
        <dbReference type="SAM" id="MobiDB-lite"/>
    </source>
</evidence>
<dbReference type="AlphaFoldDB" id="A0A1N6NNV4"/>
<name>A0A1N6NNV4_9MICO</name>